<comment type="caution">
    <text evidence="1">The sequence shown here is derived from an EMBL/GenBank/DDBJ whole genome shotgun (WGS) entry which is preliminary data.</text>
</comment>
<dbReference type="EMBL" id="BARV01018112">
    <property type="protein sequence ID" value="GAI30794.1"/>
    <property type="molecule type" value="Genomic_DNA"/>
</dbReference>
<proteinExistence type="predicted"/>
<dbReference type="AlphaFoldDB" id="X1PIU5"/>
<name>X1PIU5_9ZZZZ</name>
<gene>
    <name evidence="1" type="ORF">S06H3_30708</name>
</gene>
<evidence type="ECO:0008006" key="2">
    <source>
        <dbReference type="Google" id="ProtNLM"/>
    </source>
</evidence>
<protein>
    <recommendedName>
        <fullName evidence="2">Transposase zinc-binding domain-containing protein</fullName>
    </recommendedName>
</protein>
<feature type="non-terminal residue" evidence="1">
    <location>
        <position position="199"/>
    </location>
</feature>
<reference evidence="1" key="1">
    <citation type="journal article" date="2014" name="Front. Microbiol.">
        <title>High frequency of phylogenetically diverse reductive dehalogenase-homologous genes in deep subseafloor sedimentary metagenomes.</title>
        <authorList>
            <person name="Kawai M."/>
            <person name="Futagami T."/>
            <person name="Toyoda A."/>
            <person name="Takaki Y."/>
            <person name="Nishi S."/>
            <person name="Hori S."/>
            <person name="Arai W."/>
            <person name="Tsubouchi T."/>
            <person name="Morono Y."/>
            <person name="Uchiyama I."/>
            <person name="Ito T."/>
            <person name="Fujiyama A."/>
            <person name="Inagaki F."/>
            <person name="Takami H."/>
        </authorList>
    </citation>
    <scope>NUCLEOTIDE SEQUENCE</scope>
    <source>
        <strain evidence="1">Expedition CK06-06</strain>
    </source>
</reference>
<organism evidence="1">
    <name type="scientific">marine sediment metagenome</name>
    <dbReference type="NCBI Taxonomy" id="412755"/>
    <lineage>
        <taxon>unclassified sequences</taxon>
        <taxon>metagenomes</taxon>
        <taxon>ecological metagenomes</taxon>
    </lineage>
</organism>
<evidence type="ECO:0000313" key="1">
    <source>
        <dbReference type="EMBL" id="GAI30794.1"/>
    </source>
</evidence>
<accession>X1PIU5</accession>
<sequence>MVASPQGHAGAWGGLQPVYVTTLLKSLAPSFVLAGPVRKFVNPAYADLLKSIDIDPAVALKFELNGFKAYSCPNARCGVGGVFIPIISCGRYHPHVSQRHASRCVARVMEKVNFIQEHTPADYLIKLDLTLPGWVSKSLRPGDLKLLRRAINIFLKKLSPLLFHHKSQLGGFYSVHVWKTTKPLEPHLHVHLNLLNVAY</sequence>